<protein>
    <submittedName>
        <fullName evidence="1">Uncharacterized protein</fullName>
    </submittedName>
</protein>
<evidence type="ECO:0000313" key="1">
    <source>
        <dbReference type="EMBL" id="TLE11123.1"/>
    </source>
</evidence>
<keyword evidence="2" id="KW-1185">Reference proteome</keyword>
<accession>A0A4U8UEM5</accession>
<dbReference type="Proteomes" id="UP000029920">
    <property type="component" value="Unassembled WGS sequence"/>
</dbReference>
<gene>
    <name evidence="1" type="ORF">LS72_010640</name>
</gene>
<reference evidence="1 2" key="1">
    <citation type="journal article" date="2014" name="Genome Announc.">
        <title>Draft genome sequences of eight enterohepatic helicobacter species isolated from both laboratory and wild rodents.</title>
        <authorList>
            <person name="Sheh A."/>
            <person name="Shen Z."/>
            <person name="Fox J.G."/>
        </authorList>
    </citation>
    <scope>NUCLEOTIDE SEQUENCE [LARGE SCALE GENOMIC DNA]</scope>
    <source>
        <strain evidence="1 2">MIT-03-7007</strain>
    </source>
</reference>
<sequence length="88" mass="10168">MPLRAKQQELLAVIRNSEDNDVLDILKEVAKINPEVNKNLKNMLHLTTSNLTRELQKFDINPQDIKIIFDDYTKGTKAAYEEANEKIL</sequence>
<comment type="caution">
    <text evidence="1">The sequence shown here is derived from an EMBL/GenBank/DDBJ whole genome shotgun (WGS) entry which is preliminary data.</text>
</comment>
<organism evidence="1 2">
    <name type="scientific">Helicobacter apodemus</name>
    <dbReference type="NCBI Taxonomy" id="135569"/>
    <lineage>
        <taxon>Bacteria</taxon>
        <taxon>Pseudomonadati</taxon>
        <taxon>Campylobacterota</taxon>
        <taxon>Epsilonproteobacteria</taxon>
        <taxon>Campylobacterales</taxon>
        <taxon>Helicobacteraceae</taxon>
        <taxon>Helicobacter</taxon>
    </lineage>
</organism>
<dbReference type="AlphaFoldDB" id="A0A4U8UEM5"/>
<name>A0A4U8UEM5_9HELI</name>
<dbReference type="RefSeq" id="WP_414458073.1">
    <property type="nucleotide sequence ID" value="NZ_JRPC02000125.1"/>
</dbReference>
<feature type="non-terminal residue" evidence="1">
    <location>
        <position position="88"/>
    </location>
</feature>
<evidence type="ECO:0000313" key="2">
    <source>
        <dbReference type="Proteomes" id="UP000029920"/>
    </source>
</evidence>
<proteinExistence type="predicted"/>
<dbReference type="EMBL" id="JRPC02000125">
    <property type="protein sequence ID" value="TLE11123.1"/>
    <property type="molecule type" value="Genomic_DNA"/>
</dbReference>